<keyword evidence="8" id="KW-1185">Reference proteome</keyword>
<feature type="transmembrane region" description="Helical" evidence="6">
    <location>
        <begin position="62"/>
        <end position="85"/>
    </location>
</feature>
<dbReference type="Pfam" id="PF03899">
    <property type="entry name" value="ATP-synt_I"/>
    <property type="match status" value="1"/>
</dbReference>
<evidence type="ECO:0000256" key="2">
    <source>
        <dbReference type="ARBA" id="ARBA00022475"/>
    </source>
</evidence>
<evidence type="ECO:0008006" key="9">
    <source>
        <dbReference type="Google" id="ProtNLM"/>
    </source>
</evidence>
<dbReference type="KEGG" id="kso:CKSOR_00048"/>
<feature type="transmembrane region" description="Helical" evidence="6">
    <location>
        <begin position="29"/>
        <end position="50"/>
    </location>
</feature>
<organism evidence="7 8">
    <name type="scientific">Candidatus Kinetoplastidibacterium kentomonadis</name>
    <dbReference type="NCBI Taxonomy" id="1576550"/>
    <lineage>
        <taxon>Bacteria</taxon>
        <taxon>Pseudomonadati</taxon>
        <taxon>Pseudomonadota</taxon>
        <taxon>Betaproteobacteria</taxon>
        <taxon>Candidatus Kinetoplastidibacterium</taxon>
    </lineage>
</organism>
<evidence type="ECO:0000256" key="6">
    <source>
        <dbReference type="SAM" id="Phobius"/>
    </source>
</evidence>
<keyword evidence="4 6" id="KW-1133">Transmembrane helix</keyword>
<dbReference type="Proteomes" id="UP000266796">
    <property type="component" value="Chromosome"/>
</dbReference>
<evidence type="ECO:0000313" key="7">
    <source>
        <dbReference type="EMBL" id="AWD32193.1"/>
    </source>
</evidence>
<evidence type="ECO:0000256" key="1">
    <source>
        <dbReference type="ARBA" id="ARBA00004651"/>
    </source>
</evidence>
<evidence type="ECO:0000256" key="3">
    <source>
        <dbReference type="ARBA" id="ARBA00022692"/>
    </source>
</evidence>
<evidence type="ECO:0000256" key="4">
    <source>
        <dbReference type="ARBA" id="ARBA00022989"/>
    </source>
</evidence>
<name>A0A3Q8EQZ2_9PROT</name>
<dbReference type="InterPro" id="IPR005598">
    <property type="entry name" value="ATP_synth_I"/>
</dbReference>
<feature type="transmembrane region" description="Helical" evidence="6">
    <location>
        <begin position="91"/>
        <end position="116"/>
    </location>
</feature>
<evidence type="ECO:0000256" key="5">
    <source>
        <dbReference type="ARBA" id="ARBA00023136"/>
    </source>
</evidence>
<keyword evidence="2" id="KW-1003">Cell membrane</keyword>
<dbReference type="AlphaFoldDB" id="A0A3Q8EQZ2"/>
<feature type="transmembrane region" description="Helical" evidence="6">
    <location>
        <begin position="5"/>
        <end position="23"/>
    </location>
</feature>
<keyword evidence="5 6" id="KW-0472">Membrane</keyword>
<dbReference type="EMBL" id="CP025628">
    <property type="protein sequence ID" value="AWD32193.1"/>
    <property type="molecule type" value="Genomic_DNA"/>
</dbReference>
<proteinExistence type="predicted"/>
<gene>
    <name evidence="7" type="ORF">CKSOR_00048</name>
</gene>
<protein>
    <recommendedName>
        <fullName evidence="9">ATP synthase protein I</fullName>
    </recommendedName>
</protein>
<accession>A0A3Q8EQZ2</accession>
<evidence type="ECO:0000313" key="8">
    <source>
        <dbReference type="Proteomes" id="UP000266796"/>
    </source>
</evidence>
<comment type="subcellular location">
    <subcellularLocation>
        <location evidence="1">Cell membrane</location>
        <topology evidence="1">Multi-pass membrane protein</topology>
    </subcellularLocation>
</comment>
<dbReference type="RefSeq" id="WP_161539531.1">
    <property type="nucleotide sequence ID" value="NZ_CP025628.1"/>
</dbReference>
<keyword evidence="3 6" id="KW-0812">Transmembrane</keyword>
<dbReference type="GO" id="GO:0005886">
    <property type="term" value="C:plasma membrane"/>
    <property type="evidence" value="ECO:0007669"/>
    <property type="project" value="UniProtKB-SubCell"/>
</dbReference>
<reference evidence="7 8" key="1">
    <citation type="journal article" date="2018" name="Parasitology">
        <title>The reduced genome of Candidatus Kinetoplastibacterium sorsogonicusi, the endosymbiont of Kentomonas sorsogonicus (Trypanosomatidae): loss of the haem-synthesis pathway.</title>
        <authorList>
            <person name="Silva F.M."/>
            <person name="Kostygov A.Y."/>
            <person name="Spodareva V.V."/>
            <person name="Butenko A."/>
            <person name="Tossou R."/>
            <person name="Lukes J."/>
            <person name="Yurchenko V."/>
            <person name="Alves J.M.P."/>
        </authorList>
    </citation>
    <scope>NUCLEOTIDE SEQUENCE [LARGE SCALE GENOMIC DNA]</scope>
    <source>
        <strain evidence="7 8">MF-08</strain>
    </source>
</reference>
<sequence>MITKIISIQFITGILASFIVGSISGSDAFLSTIIGTMIYLIPNTIFAFQITIHKNLFGKPSAIYFFFGEIVKILLILLFIIYISVFYNAIIIWWAFLIGIISVSKIYFYLFLLTFIKNT</sequence>